<dbReference type="Gene3D" id="2.20.110.10">
    <property type="entry name" value="Histone H3 K4-specific methyltransferase SET7/9 N-terminal domain"/>
    <property type="match status" value="4"/>
</dbReference>
<evidence type="ECO:0008006" key="11">
    <source>
        <dbReference type="Google" id="ProtNLM"/>
    </source>
</evidence>
<dbReference type="GO" id="GO:0005930">
    <property type="term" value="C:axoneme"/>
    <property type="evidence" value="ECO:0007669"/>
    <property type="project" value="UniProtKB-SubCell"/>
</dbReference>
<evidence type="ECO:0000256" key="8">
    <source>
        <dbReference type="ARBA" id="ARBA00023273"/>
    </source>
</evidence>
<reference evidence="9" key="1">
    <citation type="submission" date="2021-11" db="EMBL/GenBank/DDBJ databases">
        <authorList>
            <consortium name="Genoscope - CEA"/>
            <person name="William W."/>
        </authorList>
    </citation>
    <scope>NUCLEOTIDE SEQUENCE</scope>
</reference>
<dbReference type="GO" id="GO:0031514">
    <property type="term" value="C:motile cilium"/>
    <property type="evidence" value="ECO:0007669"/>
    <property type="project" value="UniProtKB-SubCell"/>
</dbReference>
<dbReference type="InterPro" id="IPR003409">
    <property type="entry name" value="MORN"/>
</dbReference>
<dbReference type="EMBL" id="CAKKNE010000005">
    <property type="protein sequence ID" value="CAH0376353.1"/>
    <property type="molecule type" value="Genomic_DNA"/>
</dbReference>
<accession>A0A8J2SU50</accession>
<evidence type="ECO:0000313" key="9">
    <source>
        <dbReference type="EMBL" id="CAH0376353.1"/>
    </source>
</evidence>
<dbReference type="Pfam" id="PF02493">
    <property type="entry name" value="MORN"/>
    <property type="match status" value="9"/>
</dbReference>
<evidence type="ECO:0000313" key="10">
    <source>
        <dbReference type="Proteomes" id="UP000789595"/>
    </source>
</evidence>
<gene>
    <name evidence="9" type="ORF">PECAL_5P09270</name>
</gene>
<dbReference type="PANTHER" id="PTHR46613">
    <property type="entry name" value="RADIAL SPOKE HEAD 10 HOMOLOG B-RELATED"/>
    <property type="match status" value="1"/>
</dbReference>
<keyword evidence="6" id="KW-0969">Cilium</keyword>
<keyword evidence="7" id="KW-0206">Cytoskeleton</keyword>
<keyword evidence="10" id="KW-1185">Reference proteome</keyword>
<dbReference type="SMART" id="SM00698">
    <property type="entry name" value="MORN"/>
    <property type="match status" value="9"/>
</dbReference>
<evidence type="ECO:0000256" key="1">
    <source>
        <dbReference type="ARBA" id="ARBA00004230"/>
    </source>
</evidence>
<keyword evidence="5" id="KW-0282">Flagellum</keyword>
<dbReference type="PANTHER" id="PTHR46613:SF1">
    <property type="entry name" value="RADIAL SPOKE HEAD 10 HOMOLOG B-RELATED"/>
    <property type="match status" value="1"/>
</dbReference>
<dbReference type="Proteomes" id="UP000789595">
    <property type="component" value="Unassembled WGS sequence"/>
</dbReference>
<evidence type="ECO:0000256" key="6">
    <source>
        <dbReference type="ARBA" id="ARBA00023069"/>
    </source>
</evidence>
<organism evidence="9 10">
    <name type="scientific">Pelagomonas calceolata</name>
    <dbReference type="NCBI Taxonomy" id="35677"/>
    <lineage>
        <taxon>Eukaryota</taxon>
        <taxon>Sar</taxon>
        <taxon>Stramenopiles</taxon>
        <taxon>Ochrophyta</taxon>
        <taxon>Pelagophyceae</taxon>
        <taxon>Pelagomonadales</taxon>
        <taxon>Pelagomonadaceae</taxon>
        <taxon>Pelagomonas</taxon>
    </lineage>
</organism>
<evidence type="ECO:0000256" key="5">
    <source>
        <dbReference type="ARBA" id="ARBA00022846"/>
    </source>
</evidence>
<sequence>MRDLRTSVADRVLVSHRHTRRRANNFEGHGVAFFERGTIYVGDFFGGMMHGVGTYTWPDGTKFVGEFTRNTITGKGKYIWPDGSSYKGSVLNGLCHGYGVMHGVNHGIPCYKGDWCNGAMHGTGILYYNIDSSCYYKGEWSCNKRSGHGTMQYESGNYYEGGWNQDVKCGAGLMLWRHRLEYYEGEWCDDKQNGNGEHIWIDLAEGHTAQSAQQGCNRYLGQWKDGQRHGIGTFSYANGARYLGDWVQGQKEGMGVVMRDDGALCSGTFHSDRISQSFTKSEPELASCAAESQVYLHLEDQVGKDAALAKHEQLRLQRIVLRHNSDLRGAYSRYSLLEHGRPGGHLPTMTSSSFLLFCKDTKIIPTLSQSLVQSILKRLFRQHKSTVASAMLQHRSECKDTEQSDSPGWRCPLNAGTLSSSHKQARVKLAGRSLSYREFVEAIVRISFVLINCHAPALSLSDALDLFITCFVCPIGHRSPRANLSNERNYAIKRPNGPWCAELLFQVSATLSSVTSQLETVAIRPILTILILLYNQEPLNCRNKCLSKALDIVLDVYEHRTRVWEGDNLSTAAVVLLCNAELNIAEVAEIFMRSKVMLSPSASELESSTAVPFKKQLLKATKQALAIEANADCPYFPGRAIHKVNVGVPTRQGVPTSGSI</sequence>
<comment type="subcellular location">
    <subcellularLocation>
        <location evidence="1">Cell projection</location>
        <location evidence="1">Cilium</location>
        <location evidence="1">Flagellum</location>
    </subcellularLocation>
    <subcellularLocation>
        <location evidence="2">Cytoplasm</location>
        <location evidence="2">Cytoskeleton</location>
        <location evidence="2">Cilium axoneme</location>
    </subcellularLocation>
</comment>
<dbReference type="OrthoDB" id="294378at2759"/>
<comment type="caution">
    <text evidence="9">The sequence shown here is derived from an EMBL/GenBank/DDBJ whole genome shotgun (WGS) entry which is preliminary data.</text>
</comment>
<keyword evidence="3" id="KW-0963">Cytoplasm</keyword>
<keyword evidence="4" id="KW-0677">Repeat</keyword>
<dbReference type="AlphaFoldDB" id="A0A8J2SU50"/>
<evidence type="ECO:0000256" key="7">
    <source>
        <dbReference type="ARBA" id="ARBA00023212"/>
    </source>
</evidence>
<name>A0A8J2SU50_9STRA</name>
<proteinExistence type="predicted"/>
<dbReference type="SUPFAM" id="SSF82185">
    <property type="entry name" value="Histone H3 K4-specific methyltransferase SET7/9 N-terminal domain"/>
    <property type="match status" value="3"/>
</dbReference>
<keyword evidence="8" id="KW-0966">Cell projection</keyword>
<protein>
    <recommendedName>
        <fullName evidence="11">VPS9 domain-containing protein</fullName>
    </recommendedName>
</protein>
<evidence type="ECO:0000256" key="3">
    <source>
        <dbReference type="ARBA" id="ARBA00022490"/>
    </source>
</evidence>
<evidence type="ECO:0000256" key="4">
    <source>
        <dbReference type="ARBA" id="ARBA00022737"/>
    </source>
</evidence>
<evidence type="ECO:0000256" key="2">
    <source>
        <dbReference type="ARBA" id="ARBA00004430"/>
    </source>
</evidence>